<keyword evidence="1" id="KW-0812">Transmembrane</keyword>
<dbReference type="KEGG" id="dpx:DAPPUDRAFT_313905"/>
<feature type="transmembrane region" description="Helical" evidence="1">
    <location>
        <begin position="70"/>
        <end position="91"/>
    </location>
</feature>
<dbReference type="InParanoid" id="E9G5N0"/>
<keyword evidence="3" id="KW-1185">Reference proteome</keyword>
<feature type="transmembrane region" description="Helical" evidence="1">
    <location>
        <begin position="103"/>
        <end position="128"/>
    </location>
</feature>
<evidence type="ECO:0000256" key="1">
    <source>
        <dbReference type="SAM" id="Phobius"/>
    </source>
</evidence>
<reference evidence="2 3" key="1">
    <citation type="journal article" date="2011" name="Science">
        <title>The ecoresponsive genome of Daphnia pulex.</title>
        <authorList>
            <person name="Colbourne J.K."/>
            <person name="Pfrender M.E."/>
            <person name="Gilbert D."/>
            <person name="Thomas W.K."/>
            <person name="Tucker A."/>
            <person name="Oakley T.H."/>
            <person name="Tokishita S."/>
            <person name="Aerts A."/>
            <person name="Arnold G.J."/>
            <person name="Basu M.K."/>
            <person name="Bauer D.J."/>
            <person name="Caceres C.E."/>
            <person name="Carmel L."/>
            <person name="Casola C."/>
            <person name="Choi J.H."/>
            <person name="Detter J.C."/>
            <person name="Dong Q."/>
            <person name="Dusheyko S."/>
            <person name="Eads B.D."/>
            <person name="Frohlich T."/>
            <person name="Geiler-Samerotte K.A."/>
            <person name="Gerlach D."/>
            <person name="Hatcher P."/>
            <person name="Jogdeo S."/>
            <person name="Krijgsveld J."/>
            <person name="Kriventseva E.V."/>
            <person name="Kultz D."/>
            <person name="Laforsch C."/>
            <person name="Lindquist E."/>
            <person name="Lopez J."/>
            <person name="Manak J.R."/>
            <person name="Muller J."/>
            <person name="Pangilinan J."/>
            <person name="Patwardhan R.P."/>
            <person name="Pitluck S."/>
            <person name="Pritham E.J."/>
            <person name="Rechtsteiner A."/>
            <person name="Rho M."/>
            <person name="Rogozin I.B."/>
            <person name="Sakarya O."/>
            <person name="Salamov A."/>
            <person name="Schaack S."/>
            <person name="Shapiro H."/>
            <person name="Shiga Y."/>
            <person name="Skalitzky C."/>
            <person name="Smith Z."/>
            <person name="Souvorov A."/>
            <person name="Sung W."/>
            <person name="Tang Z."/>
            <person name="Tsuchiya D."/>
            <person name="Tu H."/>
            <person name="Vos H."/>
            <person name="Wang M."/>
            <person name="Wolf Y.I."/>
            <person name="Yamagata H."/>
            <person name="Yamada T."/>
            <person name="Ye Y."/>
            <person name="Shaw J.R."/>
            <person name="Andrews J."/>
            <person name="Crease T.J."/>
            <person name="Tang H."/>
            <person name="Lucas S.M."/>
            <person name="Robertson H.M."/>
            <person name="Bork P."/>
            <person name="Koonin E.V."/>
            <person name="Zdobnov E.M."/>
            <person name="Grigoriev I.V."/>
            <person name="Lynch M."/>
            <person name="Boore J.L."/>
        </authorList>
    </citation>
    <scope>NUCLEOTIDE SEQUENCE [LARGE SCALE GENOMIC DNA]</scope>
</reference>
<name>E9G5N0_DAPPU</name>
<evidence type="ECO:0000313" key="2">
    <source>
        <dbReference type="EMBL" id="EFX85600.1"/>
    </source>
</evidence>
<feature type="transmembrane region" description="Helical" evidence="1">
    <location>
        <begin position="28"/>
        <end position="58"/>
    </location>
</feature>
<sequence>MGIGDLVCRLVIEPLITVWKLDVTKLYAISQIACAITIASFPTVVNGVQMIIQGFLFSLSFRVRFSEVKIWIFGVSMFFGVIGICIGPPIAGLIVDITPGRSYWLAFVFASVMELLSAIATIGALFFANRKWSLSKKIE</sequence>
<keyword evidence="1" id="KW-1133">Transmembrane helix</keyword>
<dbReference type="InterPro" id="IPR036259">
    <property type="entry name" value="MFS_trans_sf"/>
</dbReference>
<dbReference type="HOGENOM" id="CLU_1847112_0_0_1"/>
<proteinExistence type="predicted"/>
<keyword evidence="1" id="KW-0472">Membrane</keyword>
<accession>E9G5N0</accession>
<organism evidence="2 3">
    <name type="scientific">Daphnia pulex</name>
    <name type="common">Water flea</name>
    <dbReference type="NCBI Taxonomy" id="6669"/>
    <lineage>
        <taxon>Eukaryota</taxon>
        <taxon>Metazoa</taxon>
        <taxon>Ecdysozoa</taxon>
        <taxon>Arthropoda</taxon>
        <taxon>Crustacea</taxon>
        <taxon>Branchiopoda</taxon>
        <taxon>Diplostraca</taxon>
        <taxon>Cladocera</taxon>
        <taxon>Anomopoda</taxon>
        <taxon>Daphniidae</taxon>
        <taxon>Daphnia</taxon>
    </lineage>
</organism>
<dbReference type="AlphaFoldDB" id="E9G5N0"/>
<evidence type="ECO:0000313" key="3">
    <source>
        <dbReference type="Proteomes" id="UP000000305"/>
    </source>
</evidence>
<dbReference type="Proteomes" id="UP000000305">
    <property type="component" value="Unassembled WGS sequence"/>
</dbReference>
<protein>
    <submittedName>
        <fullName evidence="2">Uncharacterized protein</fullName>
    </submittedName>
</protein>
<dbReference type="OrthoDB" id="5667at2759"/>
<gene>
    <name evidence="2" type="ORF">DAPPUDRAFT_313905</name>
</gene>
<dbReference type="EMBL" id="GL732532">
    <property type="protein sequence ID" value="EFX85600.1"/>
    <property type="molecule type" value="Genomic_DNA"/>
</dbReference>
<dbReference type="SUPFAM" id="SSF103473">
    <property type="entry name" value="MFS general substrate transporter"/>
    <property type="match status" value="1"/>
</dbReference>